<dbReference type="Proteomes" id="UP000654075">
    <property type="component" value="Unassembled WGS sequence"/>
</dbReference>
<keyword evidence="8" id="KW-0732">Signal</keyword>
<evidence type="ECO:0000256" key="2">
    <source>
        <dbReference type="ARBA" id="ARBA00004170"/>
    </source>
</evidence>
<evidence type="ECO:0000256" key="8">
    <source>
        <dbReference type="SAM" id="SignalP"/>
    </source>
</evidence>
<dbReference type="OrthoDB" id="432905at2759"/>
<accession>A0A813DCV0</accession>
<evidence type="ECO:0000313" key="10">
    <source>
        <dbReference type="Proteomes" id="UP000654075"/>
    </source>
</evidence>
<dbReference type="PANTHER" id="PTHR34549">
    <property type="entry name" value="PHOTOSYSTEM I REACTION CENTER SUBUNIT IV A, CHLOROPLASTIC-RELATED"/>
    <property type="match status" value="1"/>
</dbReference>
<dbReference type="PANTHER" id="PTHR34549:SF2">
    <property type="entry name" value="PHOTOSYSTEM I SUBUNIT IV"/>
    <property type="match status" value="1"/>
</dbReference>
<proteinExistence type="inferred from homology"/>
<evidence type="ECO:0000256" key="4">
    <source>
        <dbReference type="ARBA" id="ARBA00022531"/>
    </source>
</evidence>
<evidence type="ECO:0000313" key="9">
    <source>
        <dbReference type="EMBL" id="CAE8586560.1"/>
    </source>
</evidence>
<name>A0A813DCV0_POLGL</name>
<gene>
    <name evidence="9" type="ORF">PGLA1383_LOCUS5416</name>
</gene>
<dbReference type="AlphaFoldDB" id="A0A813DCV0"/>
<evidence type="ECO:0000256" key="5">
    <source>
        <dbReference type="ARBA" id="ARBA00022836"/>
    </source>
</evidence>
<comment type="function">
    <text evidence="1">Stabilizes the interaction between PsaC and the PSI core, assists the docking of the ferredoxin to PSI and interacts with ferredoxin-NADP oxidoreductase.</text>
</comment>
<comment type="similarity">
    <text evidence="3">Belongs to the PsaE family.</text>
</comment>
<keyword evidence="4" id="KW-0602">Photosynthesis</keyword>
<comment type="caution">
    <text evidence="9">The sequence shown here is derived from an EMBL/GenBank/DDBJ whole genome shotgun (WGS) entry which is preliminary data.</text>
</comment>
<evidence type="ECO:0000256" key="6">
    <source>
        <dbReference type="ARBA" id="ARBA00023136"/>
    </source>
</evidence>
<feature type="signal peptide" evidence="8">
    <location>
        <begin position="1"/>
        <end position="23"/>
    </location>
</feature>
<dbReference type="SUPFAM" id="SSF50090">
    <property type="entry name" value="Electron transport accessory proteins"/>
    <property type="match status" value="1"/>
</dbReference>
<sequence length="471" mass="53204">MASARRSASRLLALAGLLSLSWLIVSPYAFAPLASGRSSSRVRLQAEGDDAPAEAAPAKKAKAAWVGPQKGAWVRILRPESYWFQQRGTVVNVNQKPEIKYPVTVKFDLVNYANVNTNGFALWEVEEAVVAQLIRTVRGQLKEYRLRYLCGVTGALGSLRACPSALLVELDARARFEVDTVPVQELMDNLQSFPLLEYSWQPYEDLCLNELTSRTKSFRTSEDIDQLVKPFDAMLFLQVRGLLEDSFLLALNQWCLRGVHRPNVLSERRPTTHQLVTLHDKCQERGLEGSPALQDAIRYFVESGGGRWQVLSTQPLRYKNRRKYIRSDDPLHGIEVPPLPDELVLGELNVARRPMEDLPGLPTSSLDYGLAEGNRPRRSQIVKKPSAPSPLLAEGQTTVNCWVTTRKGPRPRRPRDPGLKKIMRLDMPRMPFWMQGGWQMRPKYQPGQKLGRYPYAGVPLSKRGAGWVLRR</sequence>
<evidence type="ECO:0000256" key="1">
    <source>
        <dbReference type="ARBA" id="ARBA00001993"/>
    </source>
</evidence>
<feature type="chain" id="PRO_5032857433" evidence="8">
    <location>
        <begin position="24"/>
        <end position="471"/>
    </location>
</feature>
<keyword evidence="5" id="KW-0603">Photosystem I</keyword>
<keyword evidence="10" id="KW-1185">Reference proteome</keyword>
<protein>
    <submittedName>
        <fullName evidence="9">Uncharacterized protein</fullName>
    </submittedName>
</protein>
<feature type="region of interest" description="Disordered" evidence="7">
    <location>
        <begin position="356"/>
        <end position="391"/>
    </location>
</feature>
<dbReference type="Gene3D" id="2.30.30.50">
    <property type="match status" value="1"/>
</dbReference>
<dbReference type="GO" id="GO:0015979">
    <property type="term" value="P:photosynthesis"/>
    <property type="evidence" value="ECO:0007669"/>
    <property type="project" value="UniProtKB-KW"/>
</dbReference>
<dbReference type="Pfam" id="PF02427">
    <property type="entry name" value="PSI_PsaE"/>
    <property type="match status" value="1"/>
</dbReference>
<dbReference type="EMBL" id="CAJNNV010002123">
    <property type="protein sequence ID" value="CAE8586560.1"/>
    <property type="molecule type" value="Genomic_DNA"/>
</dbReference>
<organism evidence="9 10">
    <name type="scientific">Polarella glacialis</name>
    <name type="common">Dinoflagellate</name>
    <dbReference type="NCBI Taxonomy" id="89957"/>
    <lineage>
        <taxon>Eukaryota</taxon>
        <taxon>Sar</taxon>
        <taxon>Alveolata</taxon>
        <taxon>Dinophyceae</taxon>
        <taxon>Suessiales</taxon>
        <taxon>Suessiaceae</taxon>
        <taxon>Polarella</taxon>
    </lineage>
</organism>
<dbReference type="InterPro" id="IPR008990">
    <property type="entry name" value="Elect_transpt_acc-like_dom_sf"/>
</dbReference>
<keyword evidence="6" id="KW-0472">Membrane</keyword>
<dbReference type="GO" id="GO:0009538">
    <property type="term" value="C:photosystem I reaction center"/>
    <property type="evidence" value="ECO:0007669"/>
    <property type="project" value="InterPro"/>
</dbReference>
<evidence type="ECO:0000256" key="3">
    <source>
        <dbReference type="ARBA" id="ARBA00007501"/>
    </source>
</evidence>
<dbReference type="InterPro" id="IPR003375">
    <property type="entry name" value="PSI_PsaE"/>
</dbReference>
<evidence type="ECO:0000256" key="7">
    <source>
        <dbReference type="SAM" id="MobiDB-lite"/>
    </source>
</evidence>
<reference evidence="9" key="1">
    <citation type="submission" date="2021-02" db="EMBL/GenBank/DDBJ databases">
        <authorList>
            <person name="Dougan E. K."/>
            <person name="Rhodes N."/>
            <person name="Thang M."/>
            <person name="Chan C."/>
        </authorList>
    </citation>
    <scope>NUCLEOTIDE SEQUENCE</scope>
</reference>
<comment type="subcellular location">
    <subcellularLocation>
        <location evidence="2">Membrane</location>
        <topology evidence="2">Peripheral membrane protein</topology>
    </subcellularLocation>
</comment>